<protein>
    <recommendedName>
        <fullName evidence="4">Myb/SANT-like domain-containing protein</fullName>
    </recommendedName>
</protein>
<feature type="region of interest" description="Disordered" evidence="1">
    <location>
        <begin position="1"/>
        <end position="71"/>
    </location>
</feature>
<dbReference type="Proteomes" id="UP000285060">
    <property type="component" value="Unassembled WGS sequence"/>
</dbReference>
<dbReference type="EMBL" id="QUSY01000206">
    <property type="protein sequence ID" value="RHY31545.1"/>
    <property type="molecule type" value="Genomic_DNA"/>
</dbReference>
<evidence type="ECO:0008006" key="4">
    <source>
        <dbReference type="Google" id="ProtNLM"/>
    </source>
</evidence>
<evidence type="ECO:0000313" key="3">
    <source>
        <dbReference type="Proteomes" id="UP000285060"/>
    </source>
</evidence>
<organism evidence="2 3">
    <name type="scientific">Aphanomyces invadans</name>
    <dbReference type="NCBI Taxonomy" id="157072"/>
    <lineage>
        <taxon>Eukaryota</taxon>
        <taxon>Sar</taxon>
        <taxon>Stramenopiles</taxon>
        <taxon>Oomycota</taxon>
        <taxon>Saprolegniomycetes</taxon>
        <taxon>Saprolegniales</taxon>
        <taxon>Verrucalvaceae</taxon>
        <taxon>Aphanomyces</taxon>
    </lineage>
</organism>
<comment type="caution">
    <text evidence="2">The sequence shown here is derived from an EMBL/GenBank/DDBJ whole genome shotgun (WGS) entry which is preliminary data.</text>
</comment>
<dbReference type="VEuPathDB" id="FungiDB:H310_02425"/>
<keyword evidence="3" id="KW-1185">Reference proteome</keyword>
<reference evidence="2 3" key="1">
    <citation type="submission" date="2018-08" db="EMBL/GenBank/DDBJ databases">
        <title>Aphanomyces genome sequencing and annotation.</title>
        <authorList>
            <person name="Minardi D."/>
            <person name="Oidtmann B."/>
            <person name="Van Der Giezen M."/>
            <person name="Studholme D.J."/>
        </authorList>
    </citation>
    <scope>NUCLEOTIDE SEQUENCE [LARGE SCALE GENOMIC DNA]</scope>
    <source>
        <strain evidence="2 3">NJM0002</strain>
    </source>
</reference>
<proteinExistence type="predicted"/>
<evidence type="ECO:0000256" key="1">
    <source>
        <dbReference type="SAM" id="MobiDB-lite"/>
    </source>
</evidence>
<name>A0A3R6VP16_9STRA</name>
<evidence type="ECO:0000313" key="2">
    <source>
        <dbReference type="EMBL" id="RHY31545.1"/>
    </source>
</evidence>
<accession>A0A3R6VP16</accession>
<feature type="compositionally biased region" description="Basic and acidic residues" evidence="1">
    <location>
        <begin position="45"/>
        <end position="58"/>
    </location>
</feature>
<dbReference type="AlphaFoldDB" id="A0A3R6VP16"/>
<sequence>MEKTATTSPAAASPAPSSPKASPVTPSAIPVDVAPQPKRRGRPPKVRDPDETEQEVKRPRGRPRNSDKPTASWCAESVKLLFYLRYDSDLRQKFDEKDNRAKRTGYEMLASTLSDKMGRKFDNAQVQQKLSQLNMVWSKLDPKDDSNRPQHWEVMNEYWGPDGKFPQHQLPATVPKRESTDSDTTPAVSAVLSSSFLEAVVPPVHVPHNKLRRILSKQAESEDSSAASFDVHSSVAVPSSAAAHSHENSIGDHSALVTGFMAVKDGLVAISTAIAGHIKEDKMDMLIGAVAKQTRAIEEQSKQLATLVTLLSAQPGVSIAAEPASPDH</sequence>
<gene>
    <name evidence="2" type="ORF">DYB32_003425</name>
</gene>
<feature type="compositionally biased region" description="Low complexity" evidence="1">
    <location>
        <begin position="1"/>
        <end position="28"/>
    </location>
</feature>